<comment type="similarity">
    <text evidence="7 10">Belongs to the fluoride channel Fluc/FEX (TC 1.A.43) family.</text>
</comment>
<feature type="binding site" evidence="10">
    <location>
        <position position="101"/>
    </location>
    <ligand>
        <name>Na(+)</name>
        <dbReference type="ChEBI" id="CHEBI:29101"/>
        <note>structural</note>
    </ligand>
</feature>
<proteinExistence type="inferred from homology"/>
<keyword evidence="10" id="KW-0813">Transport</keyword>
<dbReference type="PANTHER" id="PTHR28259:SF1">
    <property type="entry name" value="FLUORIDE EXPORT PROTEIN 1-RELATED"/>
    <property type="match status" value="1"/>
</dbReference>
<dbReference type="Pfam" id="PF02537">
    <property type="entry name" value="CRCB"/>
    <property type="match status" value="1"/>
</dbReference>
<feature type="transmembrane region" description="Helical" evidence="10">
    <location>
        <begin position="93"/>
        <end position="113"/>
    </location>
</feature>
<reference evidence="12" key="1">
    <citation type="journal article" date="2019" name="Int. J. Syst. Evol. Microbiol.">
        <title>The Global Catalogue of Microorganisms (GCM) 10K type strain sequencing project: providing services to taxonomists for standard genome sequencing and annotation.</title>
        <authorList>
            <consortium name="The Broad Institute Genomics Platform"/>
            <consortium name="The Broad Institute Genome Sequencing Center for Infectious Disease"/>
            <person name="Wu L."/>
            <person name="Ma J."/>
        </authorList>
    </citation>
    <scope>NUCLEOTIDE SEQUENCE [LARGE SCALE GENOMIC DNA]</scope>
    <source>
        <strain evidence="12">JCM 17688</strain>
    </source>
</reference>
<evidence type="ECO:0000256" key="3">
    <source>
        <dbReference type="ARBA" id="ARBA00022692"/>
    </source>
</evidence>
<comment type="catalytic activity">
    <reaction evidence="8">
        <text>fluoride(in) = fluoride(out)</text>
        <dbReference type="Rhea" id="RHEA:76159"/>
        <dbReference type="ChEBI" id="CHEBI:17051"/>
    </reaction>
    <physiologicalReaction direction="left-to-right" evidence="8">
        <dbReference type="Rhea" id="RHEA:76160"/>
    </physiologicalReaction>
</comment>
<comment type="subcellular location">
    <subcellularLocation>
        <location evidence="1 10">Cell membrane</location>
        <topology evidence="1 10">Multi-pass membrane protein</topology>
    </subcellularLocation>
</comment>
<feature type="transmembrane region" description="Helical" evidence="10">
    <location>
        <begin position="56"/>
        <end position="81"/>
    </location>
</feature>
<keyword evidence="4 10" id="KW-1133">Transmembrane helix</keyword>
<keyword evidence="12" id="KW-1185">Reference proteome</keyword>
<organism evidence="11 12">
    <name type="scientific">Tsukamurella soli</name>
    <dbReference type="NCBI Taxonomy" id="644556"/>
    <lineage>
        <taxon>Bacteria</taxon>
        <taxon>Bacillati</taxon>
        <taxon>Actinomycetota</taxon>
        <taxon>Actinomycetes</taxon>
        <taxon>Mycobacteriales</taxon>
        <taxon>Tsukamurellaceae</taxon>
        <taxon>Tsukamurella</taxon>
    </lineage>
</organism>
<name>A0ABP8K5G8_9ACTN</name>
<dbReference type="InterPro" id="IPR003691">
    <property type="entry name" value="FluC"/>
</dbReference>
<comment type="function">
    <text evidence="9 10">Fluoride-specific ion channel. Important for reducing fluoride concentration in the cell, thus reducing its toxicity.</text>
</comment>
<dbReference type="HAMAP" id="MF_00454">
    <property type="entry name" value="FluC"/>
    <property type="match status" value="1"/>
</dbReference>
<dbReference type="RefSeq" id="WP_344999260.1">
    <property type="nucleotide sequence ID" value="NZ_BAABFR010000081.1"/>
</dbReference>
<evidence type="ECO:0000256" key="9">
    <source>
        <dbReference type="ARBA" id="ARBA00049940"/>
    </source>
</evidence>
<evidence type="ECO:0000256" key="5">
    <source>
        <dbReference type="ARBA" id="ARBA00023136"/>
    </source>
</evidence>
<evidence type="ECO:0000256" key="6">
    <source>
        <dbReference type="ARBA" id="ARBA00023303"/>
    </source>
</evidence>
<gene>
    <name evidence="10" type="primary">fluC</name>
    <name evidence="10" type="synonym">crcB</name>
    <name evidence="11" type="ORF">GCM10023147_39560</name>
</gene>
<dbReference type="EMBL" id="BAABFR010000081">
    <property type="protein sequence ID" value="GAA4400698.1"/>
    <property type="molecule type" value="Genomic_DNA"/>
</dbReference>
<accession>A0ABP8K5G8</accession>
<keyword evidence="5 10" id="KW-0472">Membrane</keyword>
<protein>
    <recommendedName>
        <fullName evidence="10">Fluoride-specific ion channel FluC</fullName>
    </recommendedName>
</protein>
<keyword evidence="10" id="KW-0479">Metal-binding</keyword>
<evidence type="ECO:0000256" key="2">
    <source>
        <dbReference type="ARBA" id="ARBA00022475"/>
    </source>
</evidence>
<keyword evidence="10" id="KW-0915">Sodium</keyword>
<keyword evidence="3 10" id="KW-0812">Transmembrane</keyword>
<feature type="binding site" evidence="10">
    <location>
        <position position="104"/>
    </location>
    <ligand>
        <name>Na(+)</name>
        <dbReference type="ChEBI" id="CHEBI:29101"/>
        <note>structural</note>
    </ligand>
</feature>
<dbReference type="PANTHER" id="PTHR28259">
    <property type="entry name" value="FLUORIDE EXPORT PROTEIN 1-RELATED"/>
    <property type="match status" value="1"/>
</dbReference>
<comment type="activity regulation">
    <text evidence="10">Na(+) is not transported, but it plays an essential structural role and its presence is essential for fluoride channel function.</text>
</comment>
<evidence type="ECO:0000256" key="4">
    <source>
        <dbReference type="ARBA" id="ARBA00022989"/>
    </source>
</evidence>
<evidence type="ECO:0000256" key="8">
    <source>
        <dbReference type="ARBA" id="ARBA00035585"/>
    </source>
</evidence>
<sequence length="163" mass="17049">MTGPLVRKEQTSSRSAAPRPLHLRPTSIALVFVGGAVGTAARYGLARLLPTSPGHFAWSTFIVNMVGAFVLGVLLETLVLSGPDHGVRRHTRLLLGTGFCGGLTTYSTFMLDIHTMLAGADVGTALVYVVATITGGVLAATAGVAMASPVRRIGRGLRRAVRR</sequence>
<feature type="transmembrane region" description="Helical" evidence="10">
    <location>
        <begin position="21"/>
        <end position="44"/>
    </location>
</feature>
<evidence type="ECO:0000313" key="12">
    <source>
        <dbReference type="Proteomes" id="UP001500635"/>
    </source>
</evidence>
<keyword evidence="6 10" id="KW-0407">Ion channel</keyword>
<evidence type="ECO:0000313" key="11">
    <source>
        <dbReference type="EMBL" id="GAA4400698.1"/>
    </source>
</evidence>
<keyword evidence="10" id="KW-0406">Ion transport</keyword>
<feature type="transmembrane region" description="Helical" evidence="10">
    <location>
        <begin position="125"/>
        <end position="150"/>
    </location>
</feature>
<dbReference type="Proteomes" id="UP001500635">
    <property type="component" value="Unassembled WGS sequence"/>
</dbReference>
<evidence type="ECO:0000256" key="1">
    <source>
        <dbReference type="ARBA" id="ARBA00004651"/>
    </source>
</evidence>
<keyword evidence="2 10" id="KW-1003">Cell membrane</keyword>
<evidence type="ECO:0000256" key="7">
    <source>
        <dbReference type="ARBA" id="ARBA00035120"/>
    </source>
</evidence>
<comment type="caution">
    <text evidence="11">The sequence shown here is derived from an EMBL/GenBank/DDBJ whole genome shotgun (WGS) entry which is preliminary data.</text>
</comment>
<evidence type="ECO:0000256" key="10">
    <source>
        <dbReference type="HAMAP-Rule" id="MF_00454"/>
    </source>
</evidence>